<feature type="active site" description="Proton donor" evidence="6">
    <location>
        <position position="196"/>
    </location>
</feature>
<dbReference type="SUPFAM" id="SSF74650">
    <property type="entry name" value="Galactose mutarotase-like"/>
    <property type="match status" value="1"/>
</dbReference>
<keyword evidence="3 5" id="KW-0413">Isomerase</keyword>
<gene>
    <name evidence="10" type="ORF">GIB67_005012</name>
</gene>
<evidence type="ECO:0000256" key="4">
    <source>
        <dbReference type="ARBA" id="ARBA00023277"/>
    </source>
</evidence>
<dbReference type="EC" id="5.1.3.3" evidence="5"/>
<evidence type="ECO:0000256" key="6">
    <source>
        <dbReference type="PIRSR" id="PIRSR005096-1"/>
    </source>
</evidence>
<evidence type="ECO:0000256" key="9">
    <source>
        <dbReference type="SAM" id="SignalP"/>
    </source>
</evidence>
<comment type="catalytic activity">
    <reaction evidence="5">
        <text>alpha-D-glucose = beta-D-glucose</text>
        <dbReference type="Rhea" id="RHEA:10264"/>
        <dbReference type="ChEBI" id="CHEBI:15903"/>
        <dbReference type="ChEBI" id="CHEBI:17925"/>
        <dbReference type="EC" id="5.1.3.3"/>
    </reaction>
</comment>
<dbReference type="PIRSF" id="PIRSF005096">
    <property type="entry name" value="GALM"/>
    <property type="match status" value="1"/>
</dbReference>
<keyword evidence="4 5" id="KW-0119">Carbohydrate metabolism</keyword>
<dbReference type="Pfam" id="PF01263">
    <property type="entry name" value="Aldose_epim"/>
    <property type="match status" value="1"/>
</dbReference>
<dbReference type="InterPro" id="IPR011013">
    <property type="entry name" value="Gal_mutarotase_sf_dom"/>
</dbReference>
<dbReference type="OrthoDB" id="274691at2759"/>
<protein>
    <recommendedName>
        <fullName evidence="5">Aldose 1-epimerase</fullName>
        <ecNumber evidence="5">5.1.3.3</ecNumber>
    </recommendedName>
</protein>
<dbReference type="GO" id="GO:0030246">
    <property type="term" value="F:carbohydrate binding"/>
    <property type="evidence" value="ECO:0007669"/>
    <property type="project" value="InterPro"/>
</dbReference>
<dbReference type="GO" id="GO:0033499">
    <property type="term" value="P:galactose catabolic process via UDP-galactose, Leloir pathway"/>
    <property type="evidence" value="ECO:0007669"/>
    <property type="project" value="TreeGrafter"/>
</dbReference>
<dbReference type="UniPathway" id="UPA00242"/>
<comment type="caution">
    <text evidence="10">The sequence shown here is derived from an EMBL/GenBank/DDBJ whole genome shotgun (WGS) entry which is preliminary data.</text>
</comment>
<dbReference type="PANTHER" id="PTHR10091:SF0">
    <property type="entry name" value="GALACTOSE MUTAROTASE"/>
    <property type="match status" value="1"/>
</dbReference>
<dbReference type="GO" id="GO:0006006">
    <property type="term" value="P:glucose metabolic process"/>
    <property type="evidence" value="ECO:0007669"/>
    <property type="project" value="TreeGrafter"/>
</dbReference>
<reference evidence="10 11" key="1">
    <citation type="journal article" date="2020" name="IScience">
        <title>Genome Sequencing of the Endangered Kingdonia uniflora (Circaeasteraceae, Ranunculales) Reveals Potential Mechanisms of Evolutionary Specialization.</title>
        <authorList>
            <person name="Sun Y."/>
            <person name="Deng T."/>
            <person name="Zhang A."/>
            <person name="Moore M.J."/>
            <person name="Landis J.B."/>
            <person name="Lin N."/>
            <person name="Zhang H."/>
            <person name="Zhang X."/>
            <person name="Huang J."/>
            <person name="Zhang X."/>
            <person name="Sun H."/>
            <person name="Wang H."/>
        </authorList>
    </citation>
    <scope>NUCLEOTIDE SEQUENCE [LARGE SCALE GENOMIC DNA]</scope>
    <source>
        <strain evidence="10">TB1705</strain>
        <tissue evidence="10">Leaf</tissue>
    </source>
</reference>
<dbReference type="InterPro" id="IPR015443">
    <property type="entry name" value="Aldose_1-epimerase"/>
</dbReference>
<comment type="pathway">
    <text evidence="1 5">Carbohydrate metabolism; hexose metabolism.</text>
</comment>
<feature type="binding site" evidence="7">
    <location>
        <position position="262"/>
    </location>
    <ligand>
        <name>beta-D-galactose</name>
        <dbReference type="ChEBI" id="CHEBI:27667"/>
    </ligand>
</feature>
<keyword evidence="9" id="KW-0732">Signal</keyword>
<proteinExistence type="inferred from homology"/>
<dbReference type="InterPro" id="IPR008183">
    <property type="entry name" value="Aldose_1/G6P_1-epimerase"/>
</dbReference>
<dbReference type="Gene3D" id="2.70.98.10">
    <property type="match status" value="1"/>
</dbReference>
<feature type="active site" description="Proton acceptor" evidence="6">
    <location>
        <position position="327"/>
    </location>
</feature>
<evidence type="ECO:0000256" key="7">
    <source>
        <dbReference type="PIRSR" id="PIRSR005096-2"/>
    </source>
</evidence>
<dbReference type="FunFam" id="2.70.98.10:FF:000008">
    <property type="entry name" value="Aldose 1-epimerase"/>
    <property type="match status" value="1"/>
</dbReference>
<feature type="signal peptide" evidence="9">
    <location>
        <begin position="1"/>
        <end position="25"/>
    </location>
</feature>
<organism evidence="10 11">
    <name type="scientific">Kingdonia uniflora</name>
    <dbReference type="NCBI Taxonomy" id="39325"/>
    <lineage>
        <taxon>Eukaryota</taxon>
        <taxon>Viridiplantae</taxon>
        <taxon>Streptophyta</taxon>
        <taxon>Embryophyta</taxon>
        <taxon>Tracheophyta</taxon>
        <taxon>Spermatophyta</taxon>
        <taxon>Magnoliopsida</taxon>
        <taxon>Ranunculales</taxon>
        <taxon>Circaeasteraceae</taxon>
        <taxon>Kingdonia</taxon>
    </lineage>
</organism>
<evidence type="ECO:0000256" key="2">
    <source>
        <dbReference type="ARBA" id="ARBA00006206"/>
    </source>
</evidence>
<keyword evidence="11" id="KW-1185">Reference proteome</keyword>
<dbReference type="AlphaFoldDB" id="A0A7J7NN60"/>
<evidence type="ECO:0000256" key="5">
    <source>
        <dbReference type="PIRNR" id="PIRNR005096"/>
    </source>
</evidence>
<evidence type="ECO:0000256" key="1">
    <source>
        <dbReference type="ARBA" id="ARBA00005028"/>
    </source>
</evidence>
<dbReference type="Proteomes" id="UP000541444">
    <property type="component" value="Unassembled WGS sequence"/>
</dbReference>
<evidence type="ECO:0000313" key="11">
    <source>
        <dbReference type="Proteomes" id="UP000541444"/>
    </source>
</evidence>
<comment type="similarity">
    <text evidence="2 5">Belongs to the aldose epimerase family.</text>
</comment>
<dbReference type="CDD" id="cd09019">
    <property type="entry name" value="galactose_mutarotase_like"/>
    <property type="match status" value="1"/>
</dbReference>
<sequence>MSKTFFSFSVCLVFLALVCVDVSNAEHKSDEPKVYEISKGNFSLKVTNLGATILSVILPDKQGKLADVVLGHESLDTYKNNTPYFGALVGRVANRIGGAKFTLNGTTYKLDANEGKNILHGGHKGFNRKFWKVRKHKKEGHAPYIIFTYLSADGEEGFPGSLAVTVSYMLLEDYKLSVVMTARAVNKATPVNLAQHSYWNLGGHNSGDILSNTLQLFASHITPTDESLIPTGKIVPVKGTPYDFLESKTVGSRINKLPNLYDINYVIDGPQGVKMNKAAVVHDSKSGRVLELWTNKPGVQFYTANYVNDVKGKGGYTYMPHAALCLETQGFPDAVNHPNFPSVIVNPGKPYKHLMLYKFSTK</sequence>
<dbReference type="GO" id="GO:0004034">
    <property type="term" value="F:aldose 1-epimerase activity"/>
    <property type="evidence" value="ECO:0007669"/>
    <property type="project" value="UniProtKB-EC"/>
</dbReference>
<dbReference type="InterPro" id="IPR047215">
    <property type="entry name" value="Galactose_mutarotase-like"/>
</dbReference>
<evidence type="ECO:0000256" key="8">
    <source>
        <dbReference type="PIRSR" id="PIRSR005096-3"/>
    </source>
</evidence>
<accession>A0A7J7NN60</accession>
<evidence type="ECO:0000313" key="10">
    <source>
        <dbReference type="EMBL" id="KAF6168460.1"/>
    </source>
</evidence>
<evidence type="ECO:0000256" key="3">
    <source>
        <dbReference type="ARBA" id="ARBA00023235"/>
    </source>
</evidence>
<dbReference type="EMBL" id="JACGCM010000696">
    <property type="protein sequence ID" value="KAF6168460.1"/>
    <property type="molecule type" value="Genomic_DNA"/>
</dbReference>
<feature type="chain" id="PRO_5029583995" description="Aldose 1-epimerase" evidence="9">
    <location>
        <begin position="26"/>
        <end position="362"/>
    </location>
</feature>
<feature type="binding site" evidence="8">
    <location>
        <begin position="196"/>
        <end position="198"/>
    </location>
    <ligand>
        <name>beta-D-galactose</name>
        <dbReference type="ChEBI" id="CHEBI:27667"/>
    </ligand>
</feature>
<name>A0A7J7NN60_9MAGN</name>
<dbReference type="InterPro" id="IPR014718">
    <property type="entry name" value="GH-type_carb-bd"/>
</dbReference>
<dbReference type="NCBIfam" id="NF008277">
    <property type="entry name" value="PRK11055.1"/>
    <property type="match status" value="1"/>
</dbReference>
<dbReference type="PANTHER" id="PTHR10091">
    <property type="entry name" value="ALDOSE-1-EPIMERASE"/>
    <property type="match status" value="1"/>
</dbReference>
<feature type="binding site" evidence="8">
    <location>
        <begin position="94"/>
        <end position="95"/>
    </location>
    <ligand>
        <name>beta-D-galactose</name>
        <dbReference type="ChEBI" id="CHEBI:27667"/>
    </ligand>
</feature>